<dbReference type="InterPro" id="IPR001638">
    <property type="entry name" value="Solute-binding_3/MltF_N"/>
</dbReference>
<evidence type="ECO:0000259" key="2">
    <source>
        <dbReference type="Pfam" id="PF00497"/>
    </source>
</evidence>
<comment type="caution">
    <text evidence="3">The sequence shown here is derived from an EMBL/GenBank/DDBJ whole genome shotgun (WGS) entry which is preliminary data.</text>
</comment>
<feature type="domain" description="Solute-binding protein family 3/N-terminal" evidence="2">
    <location>
        <begin position="28"/>
        <end position="237"/>
    </location>
</feature>
<sequence length="246" mass="27377">MRALLVTVSLLAGLSPAVAEPLLIEYRDKPPYSYTQDGRPAGLLIDRATLVLRRAGLDARFAEVPIRRTLLNLKNSDRLMCTVGLYKLPERAAYSRYSLPIYRDRPHVVLAHTNAAARIRAKPSLKALFADAELTVGMLDGVSYGPELDRALAQAANPAGHAQRTPLQLARMVAAQRVDYMLIDDADYGWLRQDPQFAGTALERIEFADMPAGEQRYFACSRKLPRPTLERINAAIRSLQPELQLP</sequence>
<name>A0A2W5DYX1_9BURK</name>
<dbReference type="Pfam" id="PF00497">
    <property type="entry name" value="SBP_bac_3"/>
    <property type="match status" value="1"/>
</dbReference>
<protein>
    <recommendedName>
        <fullName evidence="2">Solute-binding protein family 3/N-terminal domain-containing protein</fullName>
    </recommendedName>
</protein>
<dbReference type="SUPFAM" id="SSF53850">
    <property type="entry name" value="Periplasmic binding protein-like II"/>
    <property type="match status" value="1"/>
</dbReference>
<proteinExistence type="predicted"/>
<evidence type="ECO:0000313" key="3">
    <source>
        <dbReference type="EMBL" id="PZP35034.1"/>
    </source>
</evidence>
<dbReference type="AlphaFoldDB" id="A0A2W5DYX1"/>
<feature type="chain" id="PRO_5016152777" description="Solute-binding protein family 3/N-terminal domain-containing protein" evidence="1">
    <location>
        <begin position="20"/>
        <end position="246"/>
    </location>
</feature>
<evidence type="ECO:0000313" key="4">
    <source>
        <dbReference type="Proteomes" id="UP000249633"/>
    </source>
</evidence>
<accession>A0A2W5DYX1</accession>
<reference evidence="3 4" key="1">
    <citation type="submission" date="2017-08" db="EMBL/GenBank/DDBJ databases">
        <title>Infants hospitalized years apart are colonized by the same room-sourced microbial strains.</title>
        <authorList>
            <person name="Brooks B."/>
            <person name="Olm M.R."/>
            <person name="Firek B.A."/>
            <person name="Baker R."/>
            <person name="Thomas B.C."/>
            <person name="Morowitz M.J."/>
            <person name="Banfield J.F."/>
        </authorList>
    </citation>
    <scope>NUCLEOTIDE SEQUENCE [LARGE SCALE GENOMIC DNA]</scope>
    <source>
        <strain evidence="3">S2_012_000_R2_81</strain>
    </source>
</reference>
<gene>
    <name evidence="3" type="ORF">DI603_03900</name>
</gene>
<keyword evidence="1" id="KW-0732">Signal</keyword>
<dbReference type="Proteomes" id="UP000249633">
    <property type="component" value="Unassembled WGS sequence"/>
</dbReference>
<dbReference type="Gene3D" id="3.40.190.10">
    <property type="entry name" value="Periplasmic binding protein-like II"/>
    <property type="match status" value="2"/>
</dbReference>
<feature type="signal peptide" evidence="1">
    <location>
        <begin position="1"/>
        <end position="19"/>
    </location>
</feature>
<evidence type="ECO:0000256" key="1">
    <source>
        <dbReference type="SAM" id="SignalP"/>
    </source>
</evidence>
<organism evidence="3 4">
    <name type="scientific">Roseateles depolymerans</name>
    <dbReference type="NCBI Taxonomy" id="76731"/>
    <lineage>
        <taxon>Bacteria</taxon>
        <taxon>Pseudomonadati</taxon>
        <taxon>Pseudomonadota</taxon>
        <taxon>Betaproteobacteria</taxon>
        <taxon>Burkholderiales</taxon>
        <taxon>Sphaerotilaceae</taxon>
        <taxon>Roseateles</taxon>
    </lineage>
</organism>
<dbReference type="EMBL" id="QFOD01000003">
    <property type="protein sequence ID" value="PZP35034.1"/>
    <property type="molecule type" value="Genomic_DNA"/>
</dbReference>